<organism evidence="2">
    <name type="scientific">Setaria italica</name>
    <name type="common">Foxtail millet</name>
    <name type="synonym">Panicum italicum</name>
    <dbReference type="NCBI Taxonomy" id="4555"/>
    <lineage>
        <taxon>Eukaryota</taxon>
        <taxon>Viridiplantae</taxon>
        <taxon>Streptophyta</taxon>
        <taxon>Embryophyta</taxon>
        <taxon>Tracheophyta</taxon>
        <taxon>Spermatophyta</taxon>
        <taxon>Magnoliopsida</taxon>
        <taxon>Liliopsida</taxon>
        <taxon>Poales</taxon>
        <taxon>Poaceae</taxon>
        <taxon>PACMAD clade</taxon>
        <taxon>Panicoideae</taxon>
        <taxon>Panicodae</taxon>
        <taxon>Paniceae</taxon>
        <taxon>Cenchrinae</taxon>
        <taxon>Setaria</taxon>
    </lineage>
</organism>
<evidence type="ECO:0000313" key="2">
    <source>
        <dbReference type="EMBL" id="RCV09878.1"/>
    </source>
</evidence>
<evidence type="ECO:0000259" key="1">
    <source>
        <dbReference type="PROSITE" id="PS50181"/>
    </source>
</evidence>
<sequence>MDCSKRSAGAVASLPDDPLVEILSRVPVKSLCRFKCVSKAWRDLIADPLHRKKLPQTLEGFFFLGDSYIVSNPATEQWVAVPSCDGNGANGRPLIEDEDMIPVHVYSSKSGVWSPVRCDLDDLDLYLVPGLRRACANGMLYVSYELFIWVLEDYETQQWVLKDTLPAPPSSPTRGVDRAMENGLPDDPLAEILSRVPAKSLCRFKCVSKSWRDLIAGRLRCRRFPQTLQGFIYGDGEAHVGYIVCNPATEQWVAVPSSGWSPWPDSKAEEDEDYFTEEDVLTHLISIQLSPRTFSWSSYGRKVTGNCGDIDDSDMITELSIWVLEDYHTEEWVLKHTVSILQLFGKMSCRFDSYEVVTIHPDHNLVFFVEYGDRKLISYDMDTKEVSDVCTLGRGYGRITPYVPCFSDLSVLENKH</sequence>
<dbReference type="SUPFAM" id="SSF81383">
    <property type="entry name" value="F-box domain"/>
    <property type="match status" value="2"/>
</dbReference>
<accession>A0A368PWR4</accession>
<protein>
    <recommendedName>
        <fullName evidence="1">F-box domain-containing protein</fullName>
    </recommendedName>
</protein>
<reference evidence="2" key="2">
    <citation type="submission" date="2015-07" db="EMBL/GenBank/DDBJ databases">
        <authorList>
            <person name="Noorani M."/>
        </authorList>
    </citation>
    <scope>NUCLEOTIDE SEQUENCE</scope>
    <source>
        <strain evidence="2">Yugu1</strain>
    </source>
</reference>
<dbReference type="PANTHER" id="PTHR35546:SF108">
    <property type="entry name" value="F-BOX DOMAIN-CONTAINING PROTEIN"/>
    <property type="match status" value="1"/>
</dbReference>
<name>A0A368PWR4_SETIT</name>
<dbReference type="InterPro" id="IPR001810">
    <property type="entry name" value="F-box_dom"/>
</dbReference>
<feature type="domain" description="F-box" evidence="1">
    <location>
        <begin position="8"/>
        <end position="54"/>
    </location>
</feature>
<dbReference type="EMBL" id="CM003529">
    <property type="protein sequence ID" value="RCV09878.1"/>
    <property type="molecule type" value="Genomic_DNA"/>
</dbReference>
<dbReference type="PANTHER" id="PTHR35546">
    <property type="entry name" value="F-BOX PROTEIN INTERACTION DOMAIN PROTEIN-RELATED"/>
    <property type="match status" value="1"/>
</dbReference>
<dbReference type="CDD" id="cd22157">
    <property type="entry name" value="F-box_AtFBW1-like"/>
    <property type="match status" value="2"/>
</dbReference>
<dbReference type="Gene3D" id="1.20.1280.50">
    <property type="match status" value="2"/>
</dbReference>
<dbReference type="AlphaFoldDB" id="A0A368PWR4"/>
<proteinExistence type="predicted"/>
<dbReference type="SMART" id="SM00256">
    <property type="entry name" value="FBOX"/>
    <property type="match status" value="2"/>
</dbReference>
<gene>
    <name evidence="2" type="ORF">SETIT_2G065000v2</name>
</gene>
<dbReference type="InterPro" id="IPR036047">
    <property type="entry name" value="F-box-like_dom_sf"/>
</dbReference>
<dbReference type="PROSITE" id="PS50181">
    <property type="entry name" value="FBOX"/>
    <property type="match status" value="1"/>
</dbReference>
<dbReference type="Pfam" id="PF00646">
    <property type="entry name" value="F-box"/>
    <property type="match status" value="2"/>
</dbReference>
<reference evidence="2" key="1">
    <citation type="journal article" date="2012" name="Nat. Biotechnol.">
        <title>Reference genome sequence of the model plant Setaria.</title>
        <authorList>
            <person name="Bennetzen J.L."/>
            <person name="Schmutz J."/>
            <person name="Wang H."/>
            <person name="Percifield R."/>
            <person name="Hawkins J."/>
            <person name="Pontaroli A.C."/>
            <person name="Estep M."/>
            <person name="Feng L."/>
            <person name="Vaughn J.N."/>
            <person name="Grimwood J."/>
            <person name="Jenkins J."/>
            <person name="Barry K."/>
            <person name="Lindquist E."/>
            <person name="Hellsten U."/>
            <person name="Deshpande S."/>
            <person name="Wang X."/>
            <person name="Wu X."/>
            <person name="Mitros T."/>
            <person name="Triplett J."/>
            <person name="Yang X."/>
            <person name="Ye C.Y."/>
            <person name="Mauro-Herrera M."/>
            <person name="Wang L."/>
            <person name="Li P."/>
            <person name="Sharma M."/>
            <person name="Sharma R."/>
            <person name="Ronald P.C."/>
            <person name="Panaud O."/>
            <person name="Kellogg E.A."/>
            <person name="Brutnell T.P."/>
            <person name="Doust A.N."/>
            <person name="Tuskan G.A."/>
            <person name="Rokhsar D."/>
            <person name="Devos K.M."/>
        </authorList>
    </citation>
    <scope>NUCLEOTIDE SEQUENCE [LARGE SCALE GENOMIC DNA]</scope>
    <source>
        <strain evidence="2">Yugu1</strain>
    </source>
</reference>
<dbReference type="InterPro" id="IPR055290">
    <property type="entry name" value="At3g26010-like"/>
</dbReference>
<dbReference type="OrthoDB" id="606438at2759"/>